<sequence length="114" mass="13586">MRPQKLTISGGRRTTVDYDDRAAEYRDYNRNRWKYDRKTKQFYNSKIWRETSKQVLLQSDYVCAMCGGEATMTDHIVSVKKDWNKRLDWNNLQASCKACNDSKAIRERYKNSSE</sequence>
<dbReference type="RefSeq" id="WP_054278919.1">
    <property type="nucleotide sequence ID" value="NZ_LHQM01000024.1"/>
</dbReference>
<proteinExistence type="inferred from homology"/>
<organism evidence="6 7">
    <name type="scientific">Streptococcus phocae</name>
    <dbReference type="NCBI Taxonomy" id="119224"/>
    <lineage>
        <taxon>Bacteria</taxon>
        <taxon>Bacillati</taxon>
        <taxon>Bacillota</taxon>
        <taxon>Bacilli</taxon>
        <taxon>Lactobacillales</taxon>
        <taxon>Streptococcaceae</taxon>
        <taxon>Streptococcus</taxon>
    </lineage>
</organism>
<dbReference type="PATRIC" id="fig|119224.3.peg.729"/>
<dbReference type="GO" id="GO:0003676">
    <property type="term" value="F:nucleic acid binding"/>
    <property type="evidence" value="ECO:0007669"/>
    <property type="project" value="InterPro"/>
</dbReference>
<dbReference type="AlphaFoldDB" id="A0A0P6SIX7"/>
<evidence type="ECO:0000256" key="1">
    <source>
        <dbReference type="ARBA" id="ARBA00022722"/>
    </source>
</evidence>
<evidence type="ECO:0000256" key="3">
    <source>
        <dbReference type="ARBA" id="ARBA00038412"/>
    </source>
</evidence>
<evidence type="ECO:0000259" key="5">
    <source>
        <dbReference type="SMART" id="SM00507"/>
    </source>
</evidence>
<accession>A0A0P6SIX7</accession>
<dbReference type="Gene3D" id="1.10.30.50">
    <property type="match status" value="1"/>
</dbReference>
<dbReference type="GO" id="GO:0005829">
    <property type="term" value="C:cytosol"/>
    <property type="evidence" value="ECO:0007669"/>
    <property type="project" value="TreeGrafter"/>
</dbReference>
<evidence type="ECO:0000256" key="2">
    <source>
        <dbReference type="ARBA" id="ARBA00022801"/>
    </source>
</evidence>
<keyword evidence="1" id="KW-0540">Nuclease</keyword>
<keyword evidence="2" id="KW-0378">Hydrolase</keyword>
<dbReference type="GO" id="GO:0004519">
    <property type="term" value="F:endonuclease activity"/>
    <property type="evidence" value="ECO:0007669"/>
    <property type="project" value="InterPro"/>
</dbReference>
<dbReference type="EMBL" id="LHQM01000024">
    <property type="protein sequence ID" value="KPJ22200.1"/>
    <property type="molecule type" value="Genomic_DNA"/>
</dbReference>
<comment type="caution">
    <text evidence="6">The sequence shown here is derived from an EMBL/GenBank/DDBJ whole genome shotgun (WGS) entry which is preliminary data.</text>
</comment>
<dbReference type="Proteomes" id="UP000049578">
    <property type="component" value="Unassembled WGS sequence"/>
</dbReference>
<dbReference type="CDD" id="cd00085">
    <property type="entry name" value="HNHc"/>
    <property type="match status" value="1"/>
</dbReference>
<keyword evidence="7" id="KW-1185">Reference proteome</keyword>
<protein>
    <recommendedName>
        <fullName evidence="4">Putative HNH nuclease YajD</fullName>
    </recommendedName>
</protein>
<dbReference type="STRING" id="119224.AKK44_05905"/>
<dbReference type="PANTHER" id="PTHR41286">
    <property type="entry name" value="HNH NUCLEASE YAJD-RELATED"/>
    <property type="match status" value="1"/>
</dbReference>
<evidence type="ECO:0000313" key="6">
    <source>
        <dbReference type="EMBL" id="KPJ22200.1"/>
    </source>
</evidence>
<name>A0A0P6SIX7_9STRE</name>
<feature type="domain" description="HNH nuclease" evidence="5">
    <location>
        <begin position="51"/>
        <end position="101"/>
    </location>
</feature>
<dbReference type="InterPro" id="IPR002711">
    <property type="entry name" value="HNH"/>
</dbReference>
<dbReference type="SMART" id="SM00507">
    <property type="entry name" value="HNHc"/>
    <property type="match status" value="1"/>
</dbReference>
<evidence type="ECO:0000313" key="7">
    <source>
        <dbReference type="Proteomes" id="UP000049578"/>
    </source>
</evidence>
<dbReference type="Pfam" id="PF01844">
    <property type="entry name" value="HNH"/>
    <property type="match status" value="1"/>
</dbReference>
<dbReference type="GO" id="GO:0008270">
    <property type="term" value="F:zinc ion binding"/>
    <property type="evidence" value="ECO:0007669"/>
    <property type="project" value="InterPro"/>
</dbReference>
<dbReference type="InterPro" id="IPR003615">
    <property type="entry name" value="HNH_nuc"/>
</dbReference>
<reference evidence="6 7" key="1">
    <citation type="submission" date="2015-08" db="EMBL/GenBank/DDBJ databases">
        <title>Genome sequence of Streptococcus phocae subsp. phocae ATCC 51973T isolated from liver specimen obtained from seal.</title>
        <authorList>
            <person name="Avendano-Herrera R."/>
        </authorList>
    </citation>
    <scope>NUCLEOTIDE SEQUENCE [LARGE SCALE GENOMIC DNA]</scope>
    <source>
        <strain evidence="6 7">ATCC 51973</strain>
    </source>
</reference>
<dbReference type="GO" id="GO:0016787">
    <property type="term" value="F:hydrolase activity"/>
    <property type="evidence" value="ECO:0007669"/>
    <property type="project" value="UniProtKB-KW"/>
</dbReference>
<evidence type="ECO:0000256" key="4">
    <source>
        <dbReference type="ARBA" id="ARBA00040194"/>
    </source>
</evidence>
<dbReference type="PANTHER" id="PTHR41286:SF1">
    <property type="entry name" value="HNH NUCLEASE YAJD-RELATED"/>
    <property type="match status" value="1"/>
</dbReference>
<gene>
    <name evidence="6" type="ORF">AKK44_05905</name>
</gene>
<comment type="similarity">
    <text evidence="3">Belongs to the HNH nuclease family.</text>
</comment>